<evidence type="ECO:0000313" key="1">
    <source>
        <dbReference type="EMBL" id="PRQ19802.1"/>
    </source>
</evidence>
<name>A0A2P6PD01_ROSCH</name>
<protein>
    <submittedName>
        <fullName evidence="1">Uncharacterized protein</fullName>
    </submittedName>
</protein>
<keyword evidence="2" id="KW-1185">Reference proteome</keyword>
<reference evidence="1 2" key="1">
    <citation type="journal article" date="2018" name="Nat. Genet.">
        <title>The Rosa genome provides new insights in the design of modern roses.</title>
        <authorList>
            <person name="Bendahmane M."/>
        </authorList>
    </citation>
    <scope>NUCLEOTIDE SEQUENCE [LARGE SCALE GENOMIC DNA]</scope>
    <source>
        <strain evidence="2">cv. Old Blush</strain>
    </source>
</reference>
<comment type="caution">
    <text evidence="1">The sequence shown here is derived from an EMBL/GenBank/DDBJ whole genome shotgun (WGS) entry which is preliminary data.</text>
</comment>
<accession>A0A2P6PD01</accession>
<proteinExistence type="predicted"/>
<dbReference type="EMBL" id="PDCK01000045">
    <property type="protein sequence ID" value="PRQ19802.1"/>
    <property type="molecule type" value="Genomic_DNA"/>
</dbReference>
<organism evidence="1 2">
    <name type="scientific">Rosa chinensis</name>
    <name type="common">China rose</name>
    <dbReference type="NCBI Taxonomy" id="74649"/>
    <lineage>
        <taxon>Eukaryota</taxon>
        <taxon>Viridiplantae</taxon>
        <taxon>Streptophyta</taxon>
        <taxon>Embryophyta</taxon>
        <taxon>Tracheophyta</taxon>
        <taxon>Spermatophyta</taxon>
        <taxon>Magnoliopsida</taxon>
        <taxon>eudicotyledons</taxon>
        <taxon>Gunneridae</taxon>
        <taxon>Pentapetalae</taxon>
        <taxon>rosids</taxon>
        <taxon>fabids</taxon>
        <taxon>Rosales</taxon>
        <taxon>Rosaceae</taxon>
        <taxon>Rosoideae</taxon>
        <taxon>Rosoideae incertae sedis</taxon>
        <taxon>Rosa</taxon>
    </lineage>
</organism>
<dbReference type="Proteomes" id="UP000238479">
    <property type="component" value="Chromosome 7"/>
</dbReference>
<evidence type="ECO:0000313" key="2">
    <source>
        <dbReference type="Proteomes" id="UP000238479"/>
    </source>
</evidence>
<sequence>MFGLKAIQKCSLTFCSTGYQLLGQLSCLCKIFVSWLISFSSSSLGIFFEKLILL</sequence>
<dbReference type="AlphaFoldDB" id="A0A2P6PD01"/>
<dbReference type="Gramene" id="PRQ19802">
    <property type="protein sequence ID" value="PRQ19802"/>
    <property type="gene ID" value="RchiOBHm_Chr7g0221311"/>
</dbReference>
<gene>
    <name evidence="1" type="ORF">RchiOBHm_Chr7g0221311</name>
</gene>